<reference evidence="1" key="2">
    <citation type="journal article" date="2018" name="ISME J.">
        <title>A dynamic microbial community with high functional redundancy inhabits the cold, oxic subseafloor aquifer.</title>
        <authorList>
            <person name="Tully B.J."/>
            <person name="Wheat C.G."/>
            <person name="Glazer B.T."/>
            <person name="Huber J.A."/>
        </authorList>
    </citation>
    <scope>NUCLEOTIDE SEQUENCE</scope>
    <source>
        <strain evidence="1">NORP83</strain>
    </source>
</reference>
<organism evidence="1">
    <name type="scientific">OCS116 cluster bacterium</name>
    <dbReference type="NCBI Taxonomy" id="2030921"/>
    <lineage>
        <taxon>Bacteria</taxon>
        <taxon>Pseudomonadati</taxon>
        <taxon>Pseudomonadota</taxon>
        <taxon>Alphaproteobacteria</taxon>
        <taxon>OCS116 cluster</taxon>
    </lineage>
</organism>
<evidence type="ECO:0000313" key="1">
    <source>
        <dbReference type="EMBL" id="PCJ01609.1"/>
    </source>
</evidence>
<accession>A0A2A4Z368</accession>
<dbReference type="InterPro" id="IPR036390">
    <property type="entry name" value="WH_DNA-bd_sf"/>
</dbReference>
<protein>
    <submittedName>
        <fullName evidence="1">Transcriptional regulator</fullName>
    </submittedName>
</protein>
<dbReference type="InterPro" id="IPR000944">
    <property type="entry name" value="Tscrpt_reg_Rrf2"/>
</dbReference>
<name>A0A2A4Z368_9PROT</name>
<dbReference type="EMBL" id="NVUS01000007">
    <property type="protein sequence ID" value="PCJ01609.1"/>
    <property type="molecule type" value="Genomic_DNA"/>
</dbReference>
<dbReference type="Gene3D" id="1.10.10.10">
    <property type="entry name" value="Winged helix-like DNA-binding domain superfamily/Winged helix DNA-binding domain"/>
    <property type="match status" value="1"/>
</dbReference>
<dbReference type="GO" id="GO:0005829">
    <property type="term" value="C:cytosol"/>
    <property type="evidence" value="ECO:0007669"/>
    <property type="project" value="TreeGrafter"/>
</dbReference>
<dbReference type="Pfam" id="PF02082">
    <property type="entry name" value="Rrf2"/>
    <property type="match status" value="1"/>
</dbReference>
<dbReference type="GO" id="GO:0003700">
    <property type="term" value="F:DNA-binding transcription factor activity"/>
    <property type="evidence" value="ECO:0007669"/>
    <property type="project" value="TreeGrafter"/>
</dbReference>
<dbReference type="PANTHER" id="PTHR33221">
    <property type="entry name" value="WINGED HELIX-TURN-HELIX TRANSCRIPTIONAL REGULATOR, RRF2 FAMILY"/>
    <property type="match status" value="1"/>
</dbReference>
<gene>
    <name evidence="1" type="ORF">COB13_07035</name>
</gene>
<reference key="1">
    <citation type="submission" date="2017-08" db="EMBL/GenBank/DDBJ databases">
        <title>A dynamic microbial community with high functional redundancy inhabits the cold, oxic subseafloor aquifer.</title>
        <authorList>
            <person name="Tully B.J."/>
            <person name="Wheat C.G."/>
            <person name="Glazer B.T."/>
            <person name="Huber J.A."/>
        </authorList>
    </citation>
    <scope>NUCLEOTIDE SEQUENCE [LARGE SCALE GENOMIC DNA]</scope>
</reference>
<dbReference type="InterPro" id="IPR036388">
    <property type="entry name" value="WH-like_DNA-bd_sf"/>
</dbReference>
<dbReference type="AlphaFoldDB" id="A0A2A4Z368"/>
<sequence>MGIDRRLSRLAHGLIHMSQHEGVATSKSIAKMFDTNPVVVRRMMAGLRKDGIVDSQKGHGGGWLLIKKLEDITLLDIHQALGNSNIVSINLTHEQPECLVVQAVNEALEKSITEARTLLYKRFGEISLADIANSFENKKQNLTKDSAAALCPSRHK</sequence>
<dbReference type="PANTHER" id="PTHR33221:SF15">
    <property type="entry name" value="HTH-TYPE TRANSCRIPTIONAL REGULATOR YWGB-RELATED"/>
    <property type="match status" value="1"/>
</dbReference>
<dbReference type="SUPFAM" id="SSF46785">
    <property type="entry name" value="Winged helix' DNA-binding domain"/>
    <property type="match status" value="1"/>
</dbReference>
<dbReference type="PROSITE" id="PS51197">
    <property type="entry name" value="HTH_RRF2_2"/>
    <property type="match status" value="1"/>
</dbReference>
<comment type="caution">
    <text evidence="1">The sequence shown here is derived from an EMBL/GenBank/DDBJ whole genome shotgun (WGS) entry which is preliminary data.</text>
</comment>
<proteinExistence type="predicted"/>